<dbReference type="OrthoDB" id="1046782at2759"/>
<dbReference type="InterPro" id="IPR051057">
    <property type="entry name" value="PI-PLC_domain"/>
</dbReference>
<evidence type="ECO:0000313" key="1">
    <source>
        <dbReference type="EMBL" id="CAG8958131.1"/>
    </source>
</evidence>
<proteinExistence type="predicted"/>
<keyword evidence="2" id="KW-1185">Reference proteome</keyword>
<dbReference type="Proteomes" id="UP000696280">
    <property type="component" value="Unassembled WGS sequence"/>
</dbReference>
<name>A0A9N9PSK3_9HELO</name>
<organism evidence="1 2">
    <name type="scientific">Hymenoscyphus fraxineus</name>
    <dbReference type="NCBI Taxonomy" id="746836"/>
    <lineage>
        <taxon>Eukaryota</taxon>
        <taxon>Fungi</taxon>
        <taxon>Dikarya</taxon>
        <taxon>Ascomycota</taxon>
        <taxon>Pezizomycotina</taxon>
        <taxon>Leotiomycetes</taxon>
        <taxon>Helotiales</taxon>
        <taxon>Helotiaceae</taxon>
        <taxon>Hymenoscyphus</taxon>
    </lineage>
</organism>
<dbReference type="InterPro" id="IPR017946">
    <property type="entry name" value="PLC-like_Pdiesterase_TIM-brl"/>
</dbReference>
<dbReference type="AlphaFoldDB" id="A0A9N9PSK3"/>
<accession>A0A9N9PSK3</accession>
<evidence type="ECO:0008006" key="3">
    <source>
        <dbReference type="Google" id="ProtNLM"/>
    </source>
</evidence>
<gene>
    <name evidence="1" type="ORF">HYFRA_00000477</name>
</gene>
<evidence type="ECO:0000313" key="2">
    <source>
        <dbReference type="Proteomes" id="UP000696280"/>
    </source>
</evidence>
<reference evidence="1" key="1">
    <citation type="submission" date="2021-07" db="EMBL/GenBank/DDBJ databases">
        <authorList>
            <person name="Durling M."/>
        </authorList>
    </citation>
    <scope>NUCLEOTIDE SEQUENCE</scope>
</reference>
<dbReference type="Gene3D" id="3.20.20.190">
    <property type="entry name" value="Phosphatidylinositol (PI) phosphodiesterase"/>
    <property type="match status" value="1"/>
</dbReference>
<dbReference type="GO" id="GO:0006629">
    <property type="term" value="P:lipid metabolic process"/>
    <property type="evidence" value="ECO:0007669"/>
    <property type="project" value="InterPro"/>
</dbReference>
<dbReference type="PANTHER" id="PTHR13593">
    <property type="match status" value="1"/>
</dbReference>
<dbReference type="GO" id="GO:0008081">
    <property type="term" value="F:phosphoric diester hydrolase activity"/>
    <property type="evidence" value="ECO:0007669"/>
    <property type="project" value="InterPro"/>
</dbReference>
<dbReference type="SUPFAM" id="SSF51695">
    <property type="entry name" value="PLC-like phosphodiesterases"/>
    <property type="match status" value="1"/>
</dbReference>
<sequence>MPSKGIDCYSYVAVEGCQIEFSVPGTTISKDQLRQFGQDHLEVDKEELSGAFNFSGTFSFRVTHNGNQIAEESIAINVITGNLENGNLRSMENTQSVVTEEAIVTYGFYDAPDAITHQGCAGLPKSDQCWVSVGPNYSSWMGQIAPPESPQADKPFSKFMLPAAHDVGMNSMQNSEMVLQSDALIEVLTKINPIFAKVAGMMTSEAAKAIAPNIVKGLALTQKDTLPTILSIGVRYFEFRPAYLHNEIRHCTGIPDELYFMHSAIPGMSYAQFLRELVDFLVQHPDEIAVVQLRWDGVPGECAHPSDEDMNNYLQNALNTTDGAIVHGTLDDMLTKSTAQLRAEQKRLILFVNSDSFSTYTDAGNATINGDSIIDEFNTLSREKQNGHPFTNLQCQATATNIPEVVAFSVLNTNASSSCLLGTKPVCDSKTLPWIQNEGGRLVDGILVVVMNDFCDAGTSDVCVEWSRRRLEG</sequence>
<dbReference type="PANTHER" id="PTHR13593:SF146">
    <property type="entry name" value="PLC-LIKE PHOSPHODIESTERASE"/>
    <property type="match status" value="1"/>
</dbReference>
<dbReference type="EMBL" id="CAJVRL010000081">
    <property type="protein sequence ID" value="CAG8958131.1"/>
    <property type="molecule type" value="Genomic_DNA"/>
</dbReference>
<comment type="caution">
    <text evidence="1">The sequence shown here is derived from an EMBL/GenBank/DDBJ whole genome shotgun (WGS) entry which is preliminary data.</text>
</comment>
<protein>
    <recommendedName>
        <fullName evidence="3">PLC-like phosphodiesterase</fullName>
    </recommendedName>
</protein>